<dbReference type="Pfam" id="PF19834">
    <property type="entry name" value="DUF6314"/>
    <property type="match status" value="2"/>
</dbReference>
<gene>
    <name evidence="3" type="ORF">FE257_001382</name>
</gene>
<dbReference type="InterPro" id="IPR045632">
    <property type="entry name" value="DUF6314"/>
</dbReference>
<keyword evidence="4" id="KW-1185">Reference proteome</keyword>
<dbReference type="Proteomes" id="UP001194746">
    <property type="component" value="Unassembled WGS sequence"/>
</dbReference>
<reference evidence="3" key="1">
    <citation type="journal article" date="2019" name="Beilstein J. Org. Chem.">
        <title>Nanangenines: drimane sesquiterpenoids as the dominant metabolite cohort of a novel Australian fungus, Aspergillus nanangensis.</title>
        <authorList>
            <person name="Lacey H.J."/>
            <person name="Gilchrist C.L.M."/>
            <person name="Crombie A."/>
            <person name="Kalaitzis J.A."/>
            <person name="Vuong D."/>
            <person name="Rutledge P.J."/>
            <person name="Turner P."/>
            <person name="Pitt J.I."/>
            <person name="Lacey E."/>
            <person name="Chooi Y.H."/>
            <person name="Piggott A.M."/>
        </authorList>
    </citation>
    <scope>NUCLEOTIDE SEQUENCE</scope>
    <source>
        <strain evidence="3">MST-FP2251</strain>
    </source>
</reference>
<proteinExistence type="predicted"/>
<evidence type="ECO:0000256" key="1">
    <source>
        <dbReference type="SAM" id="MobiDB-lite"/>
    </source>
</evidence>
<dbReference type="EMBL" id="VCAU01000116">
    <property type="protein sequence ID" value="KAF9884629.1"/>
    <property type="molecule type" value="Genomic_DNA"/>
</dbReference>
<organism evidence="3 4">
    <name type="scientific">Aspergillus nanangensis</name>
    <dbReference type="NCBI Taxonomy" id="2582783"/>
    <lineage>
        <taxon>Eukaryota</taxon>
        <taxon>Fungi</taxon>
        <taxon>Dikarya</taxon>
        <taxon>Ascomycota</taxon>
        <taxon>Pezizomycotina</taxon>
        <taxon>Eurotiomycetes</taxon>
        <taxon>Eurotiomycetidae</taxon>
        <taxon>Eurotiales</taxon>
        <taxon>Aspergillaceae</taxon>
        <taxon>Aspergillus</taxon>
        <taxon>Aspergillus subgen. Circumdati</taxon>
    </lineage>
</organism>
<feature type="region of interest" description="Disordered" evidence="1">
    <location>
        <begin position="36"/>
        <end position="68"/>
    </location>
</feature>
<name>A0AAD4CDS7_ASPNN</name>
<reference evidence="3" key="2">
    <citation type="submission" date="2020-02" db="EMBL/GenBank/DDBJ databases">
        <authorList>
            <person name="Gilchrist C.L.M."/>
            <person name="Chooi Y.-H."/>
        </authorList>
    </citation>
    <scope>NUCLEOTIDE SEQUENCE</scope>
    <source>
        <strain evidence="3">MST-FP2251</strain>
    </source>
</reference>
<evidence type="ECO:0000313" key="4">
    <source>
        <dbReference type="Proteomes" id="UP001194746"/>
    </source>
</evidence>
<feature type="domain" description="DUF6314" evidence="2">
    <location>
        <begin position="167"/>
        <end position="219"/>
    </location>
</feature>
<feature type="domain" description="DUF6314" evidence="2">
    <location>
        <begin position="24"/>
        <end position="132"/>
    </location>
</feature>
<comment type="caution">
    <text evidence="3">The sequence shown here is derived from an EMBL/GenBank/DDBJ whole genome shotgun (WGS) entry which is preliminary data.</text>
</comment>
<evidence type="ECO:0000259" key="2">
    <source>
        <dbReference type="Pfam" id="PF19834"/>
    </source>
</evidence>
<evidence type="ECO:0000313" key="3">
    <source>
        <dbReference type="EMBL" id="KAF9884629.1"/>
    </source>
</evidence>
<dbReference type="AlphaFoldDB" id="A0AAD4CDS7"/>
<accession>A0AAD4CDS7</accession>
<feature type="compositionally biased region" description="Polar residues" evidence="1">
    <location>
        <begin position="45"/>
        <end position="63"/>
    </location>
</feature>
<sequence>MRSSLPLPQLITSIFSSLSQTNRRWTLTRTLSSDNPQDIHGQLHGSATFSPLSSTDIKTTTPSSDHRPTVDILYHEEGEMPRQLGMGMGMRFTKKYIWRLSENGRISVWFAKVGREDEPDYLFHEFDFHNTGDEKELSDSQVDKATFVAPPIPPEWAMRLDPHAAVVVTARGNHLCINDMYRTAYAFLVRPESGEVLSWVSRHVVKGPKKNQDIVNLYRMEA</sequence>
<protein>
    <recommendedName>
        <fullName evidence="2">DUF6314 domain-containing protein</fullName>
    </recommendedName>
</protein>